<dbReference type="SUPFAM" id="SSF53244">
    <property type="entry name" value="MurD-like peptide ligases, peptide-binding domain"/>
    <property type="match status" value="1"/>
</dbReference>
<dbReference type="AlphaFoldDB" id="C7GGL4"/>
<dbReference type="EMBL" id="ABYJ02000250">
    <property type="protein sequence ID" value="EEU99041.1"/>
    <property type="molecule type" value="Genomic_DNA"/>
</dbReference>
<feature type="domain" description="Mur ligase C-terminal" evidence="2">
    <location>
        <begin position="1"/>
        <end position="71"/>
    </location>
</feature>
<reference evidence="3 4" key="1">
    <citation type="submission" date="2009-08" db="EMBL/GenBank/DDBJ databases">
        <authorList>
            <person name="Weinstock G."/>
            <person name="Sodergren E."/>
            <person name="Clifton S."/>
            <person name="Fulton L."/>
            <person name="Fulton B."/>
            <person name="Courtney L."/>
            <person name="Fronick C."/>
            <person name="Harrison M."/>
            <person name="Strong C."/>
            <person name="Farmer C."/>
            <person name="Delahaunty K."/>
            <person name="Markovic C."/>
            <person name="Hall O."/>
            <person name="Minx P."/>
            <person name="Tomlinson C."/>
            <person name="Mitreva M."/>
            <person name="Nelson J."/>
            <person name="Hou S."/>
            <person name="Wollam A."/>
            <person name="Pepin K.H."/>
            <person name="Johnson M."/>
            <person name="Bhonagiri V."/>
            <person name="Nash W.E."/>
            <person name="Warren W."/>
            <person name="Chinwalla A."/>
            <person name="Mardis E.R."/>
            <person name="Wilson R.K."/>
        </authorList>
    </citation>
    <scope>NUCLEOTIDE SEQUENCE [LARGE SCALE GENOMIC DNA]</scope>
    <source>
        <strain evidence="3 4">L1-82</strain>
    </source>
</reference>
<gene>
    <name evidence="3" type="ORF">ROSINTL182_09082</name>
</gene>
<protein>
    <recommendedName>
        <fullName evidence="2">Mur ligase C-terminal domain-containing protein</fullName>
    </recommendedName>
</protein>
<accession>C7GGL4</accession>
<dbReference type="Gene3D" id="3.90.190.20">
    <property type="entry name" value="Mur ligase, C-terminal domain"/>
    <property type="match status" value="1"/>
</dbReference>
<evidence type="ECO:0000313" key="3">
    <source>
        <dbReference type="EMBL" id="EEU99041.1"/>
    </source>
</evidence>
<dbReference type="PANTHER" id="PTHR23135">
    <property type="entry name" value="MUR LIGASE FAMILY MEMBER"/>
    <property type="match status" value="1"/>
</dbReference>
<name>C7GGL4_9FIRM</name>
<evidence type="ECO:0000259" key="2">
    <source>
        <dbReference type="Pfam" id="PF02875"/>
    </source>
</evidence>
<dbReference type="RefSeq" id="WP_006859156.1">
    <property type="nucleotide sequence ID" value="NZ_GG692753.1"/>
</dbReference>
<evidence type="ECO:0000313" key="4">
    <source>
        <dbReference type="Proteomes" id="UP000004828"/>
    </source>
</evidence>
<comment type="pathway">
    <text evidence="1">Cell wall biogenesis; peptidoglycan biosynthesis.</text>
</comment>
<dbReference type="Pfam" id="PF02875">
    <property type="entry name" value="Mur_ligase_C"/>
    <property type="match status" value="1"/>
</dbReference>
<dbReference type="Proteomes" id="UP000004828">
    <property type="component" value="Unassembled WGS sequence"/>
</dbReference>
<proteinExistence type="predicted"/>
<dbReference type="HOGENOM" id="CLU_2303903_0_0_9"/>
<sequence>MGETAGRLADFTILTSDNPRWEDPELILDDIESGIKGTSGAYIRIADRRAAVAYAFDHAREGDIIVLAGKGHEDYQEIGGVRYPMEDKELVKKAAEGRGR</sequence>
<organism evidence="3 4">
    <name type="scientific">Roseburia intestinalis L1-82</name>
    <dbReference type="NCBI Taxonomy" id="536231"/>
    <lineage>
        <taxon>Bacteria</taxon>
        <taxon>Bacillati</taxon>
        <taxon>Bacillota</taxon>
        <taxon>Clostridia</taxon>
        <taxon>Lachnospirales</taxon>
        <taxon>Lachnospiraceae</taxon>
        <taxon>Roseburia</taxon>
    </lineage>
</organism>
<dbReference type="PANTHER" id="PTHR23135:SF4">
    <property type="entry name" value="UDP-N-ACETYLMURAMOYL-L-ALANYL-D-GLUTAMATE--2,6-DIAMINOPIMELATE LIGASE MURE HOMOLOG, CHLOROPLASTIC"/>
    <property type="match status" value="1"/>
</dbReference>
<dbReference type="InterPro" id="IPR036615">
    <property type="entry name" value="Mur_ligase_C_dom_sf"/>
</dbReference>
<evidence type="ECO:0000256" key="1">
    <source>
        <dbReference type="ARBA" id="ARBA00004752"/>
    </source>
</evidence>
<dbReference type="InterPro" id="IPR004101">
    <property type="entry name" value="Mur_ligase_C"/>
</dbReference>
<dbReference type="GO" id="GO:0016881">
    <property type="term" value="F:acid-amino acid ligase activity"/>
    <property type="evidence" value="ECO:0007669"/>
    <property type="project" value="InterPro"/>
</dbReference>
<comment type="caution">
    <text evidence="3">The sequence shown here is derived from an EMBL/GenBank/DDBJ whole genome shotgun (WGS) entry which is preliminary data.</text>
</comment>